<proteinExistence type="predicted"/>
<reference evidence="2" key="1">
    <citation type="journal article" date="2024" name="Proc. Natl. Acad. Sci. U.S.A.">
        <title>Extraordinary preservation of gene collinearity over three hundred million years revealed in homosporous lycophytes.</title>
        <authorList>
            <person name="Li C."/>
            <person name="Wickell D."/>
            <person name="Kuo L.Y."/>
            <person name="Chen X."/>
            <person name="Nie B."/>
            <person name="Liao X."/>
            <person name="Peng D."/>
            <person name="Ji J."/>
            <person name="Jenkins J."/>
            <person name="Williams M."/>
            <person name="Shu S."/>
            <person name="Plott C."/>
            <person name="Barry K."/>
            <person name="Rajasekar S."/>
            <person name="Grimwood J."/>
            <person name="Han X."/>
            <person name="Sun S."/>
            <person name="Hou Z."/>
            <person name="He W."/>
            <person name="Dai G."/>
            <person name="Sun C."/>
            <person name="Schmutz J."/>
            <person name="Leebens-Mack J.H."/>
            <person name="Li F.W."/>
            <person name="Wang L."/>
        </authorList>
    </citation>
    <scope>NUCLEOTIDE SEQUENCE [LARGE SCALE GENOMIC DNA]</scope>
    <source>
        <strain evidence="2">cv. PW_Plant_1</strain>
    </source>
</reference>
<dbReference type="Proteomes" id="UP001162992">
    <property type="component" value="Chromosome 8"/>
</dbReference>
<dbReference type="EMBL" id="CM055099">
    <property type="protein sequence ID" value="KAJ7546051.1"/>
    <property type="molecule type" value="Genomic_DNA"/>
</dbReference>
<gene>
    <name evidence="1" type="ORF">O6H91_08G022400</name>
</gene>
<protein>
    <submittedName>
        <fullName evidence="1">Uncharacterized protein</fullName>
    </submittedName>
</protein>
<sequence>MMPHDLRPKKYPDFMAKTDCATYTSEKILGLLYRSAKEFKVKDTDKWENFEPVDTHDIFYDLDLEVSGFEKFCDEAWELKCSYEERLQALMGQFNVQVEGEVVTGSISGIPGHNSRRLGDLRDRIKDGYLGLRDEFRFLFENGLTETQVDEEGQIKKLREAKAFAWYHVTYHQDWVHKAIDALESDIPFKGYLLSFPWLVAEVLCDIKNAANINR</sequence>
<organism evidence="1 2">
    <name type="scientific">Diphasiastrum complanatum</name>
    <name type="common">Issler's clubmoss</name>
    <name type="synonym">Lycopodium complanatum</name>
    <dbReference type="NCBI Taxonomy" id="34168"/>
    <lineage>
        <taxon>Eukaryota</taxon>
        <taxon>Viridiplantae</taxon>
        <taxon>Streptophyta</taxon>
        <taxon>Embryophyta</taxon>
        <taxon>Tracheophyta</taxon>
        <taxon>Lycopodiopsida</taxon>
        <taxon>Lycopodiales</taxon>
        <taxon>Lycopodiaceae</taxon>
        <taxon>Lycopodioideae</taxon>
        <taxon>Diphasiastrum</taxon>
    </lineage>
</organism>
<evidence type="ECO:0000313" key="1">
    <source>
        <dbReference type="EMBL" id="KAJ7546051.1"/>
    </source>
</evidence>
<name>A0ACC2CVP4_DIPCM</name>
<accession>A0ACC2CVP4</accession>
<comment type="caution">
    <text evidence="1">The sequence shown here is derived from an EMBL/GenBank/DDBJ whole genome shotgun (WGS) entry which is preliminary data.</text>
</comment>
<evidence type="ECO:0000313" key="2">
    <source>
        <dbReference type="Proteomes" id="UP001162992"/>
    </source>
</evidence>
<keyword evidence="2" id="KW-1185">Reference proteome</keyword>